<dbReference type="Proteomes" id="UP001221142">
    <property type="component" value="Unassembled WGS sequence"/>
</dbReference>
<dbReference type="Gene3D" id="1.20.1280.50">
    <property type="match status" value="1"/>
</dbReference>
<organism evidence="1 2">
    <name type="scientific">Roridomyces roridus</name>
    <dbReference type="NCBI Taxonomy" id="1738132"/>
    <lineage>
        <taxon>Eukaryota</taxon>
        <taxon>Fungi</taxon>
        <taxon>Dikarya</taxon>
        <taxon>Basidiomycota</taxon>
        <taxon>Agaricomycotina</taxon>
        <taxon>Agaricomycetes</taxon>
        <taxon>Agaricomycetidae</taxon>
        <taxon>Agaricales</taxon>
        <taxon>Marasmiineae</taxon>
        <taxon>Mycenaceae</taxon>
        <taxon>Roridomyces</taxon>
    </lineage>
</organism>
<gene>
    <name evidence="1" type="ORF">FB45DRAFT_717707</name>
</gene>
<proteinExistence type="predicted"/>
<feature type="non-terminal residue" evidence="1">
    <location>
        <position position="86"/>
    </location>
</feature>
<dbReference type="AlphaFoldDB" id="A0AAD7BA29"/>
<keyword evidence="2" id="KW-1185">Reference proteome</keyword>
<reference evidence="1" key="1">
    <citation type="submission" date="2023-03" db="EMBL/GenBank/DDBJ databases">
        <title>Massive genome expansion in bonnet fungi (Mycena s.s.) driven by repeated elements and novel gene families across ecological guilds.</title>
        <authorList>
            <consortium name="Lawrence Berkeley National Laboratory"/>
            <person name="Harder C.B."/>
            <person name="Miyauchi S."/>
            <person name="Viragh M."/>
            <person name="Kuo A."/>
            <person name="Thoen E."/>
            <person name="Andreopoulos B."/>
            <person name="Lu D."/>
            <person name="Skrede I."/>
            <person name="Drula E."/>
            <person name="Henrissat B."/>
            <person name="Morin E."/>
            <person name="Kohler A."/>
            <person name="Barry K."/>
            <person name="LaButti K."/>
            <person name="Morin E."/>
            <person name="Salamov A."/>
            <person name="Lipzen A."/>
            <person name="Mereny Z."/>
            <person name="Hegedus B."/>
            <person name="Baldrian P."/>
            <person name="Stursova M."/>
            <person name="Weitz H."/>
            <person name="Taylor A."/>
            <person name="Grigoriev I.V."/>
            <person name="Nagy L.G."/>
            <person name="Martin F."/>
            <person name="Kauserud H."/>
        </authorList>
    </citation>
    <scope>NUCLEOTIDE SEQUENCE</scope>
    <source>
        <strain evidence="1">9284</strain>
    </source>
</reference>
<comment type="caution">
    <text evidence="1">The sequence shown here is derived from an EMBL/GenBank/DDBJ whole genome shotgun (WGS) entry which is preliminary data.</text>
</comment>
<sequence>LAQIRSQIAALESQLAVLHERQQTVSTALDSIVYPILALPFDMTAEIFVHYLDVPDDVYISMPTPLILASVCSQWRSIALSCPRLW</sequence>
<name>A0AAD7BA29_9AGAR</name>
<evidence type="ECO:0008006" key="3">
    <source>
        <dbReference type="Google" id="ProtNLM"/>
    </source>
</evidence>
<evidence type="ECO:0000313" key="2">
    <source>
        <dbReference type="Proteomes" id="UP001221142"/>
    </source>
</evidence>
<feature type="non-terminal residue" evidence="1">
    <location>
        <position position="1"/>
    </location>
</feature>
<accession>A0AAD7BA29</accession>
<protein>
    <recommendedName>
        <fullName evidence="3">F-box domain-containing protein</fullName>
    </recommendedName>
</protein>
<evidence type="ECO:0000313" key="1">
    <source>
        <dbReference type="EMBL" id="KAJ7615327.1"/>
    </source>
</evidence>
<dbReference type="EMBL" id="JARKIF010000024">
    <property type="protein sequence ID" value="KAJ7615327.1"/>
    <property type="molecule type" value="Genomic_DNA"/>
</dbReference>